<reference evidence="2" key="2">
    <citation type="submission" date="2023-01" db="EMBL/GenBank/DDBJ databases">
        <title>Draft genome sequence of Algimonas ampicilliniresistens strain NBRC 108219.</title>
        <authorList>
            <person name="Sun Q."/>
            <person name="Mori K."/>
        </authorList>
    </citation>
    <scope>NUCLEOTIDE SEQUENCE</scope>
    <source>
        <strain evidence="2">NBRC 108219</strain>
    </source>
</reference>
<sequence length="356" mass="38531">MRLRQPKPNLRSATAQQSTLVGLSATAMGWSEGDDLIGARQFCLAAGTEMVAIIDADRTSEPKSPVSKGRDPIWLCERLTIIQREAKRARARAVYRSAQDVLGLIQRRNAHMPIDWTRVDGRLFVLNKLLGQYEEGLSDLEASNDAGPDTPDTVDFDPLHALAKDTLMSLLPHASEAEQAALMRLADIDLSAVIEQSLDPTLPTEDTPEVNLQGTPDPQDAKGVPIEWIMADLVQRLLCVGRDYGKILSVSHSLDDVHVADGTLTHVDDRLFERLSEVIAGSLPLQGVGRLDLGPSPTGLIVSGSGFPAFDIPLPERVFETGEAPVAAPEPRITEDTEADLRAQLAALMDGGSQNL</sequence>
<keyword evidence="3" id="KW-1185">Reference proteome</keyword>
<evidence type="ECO:0000256" key="1">
    <source>
        <dbReference type="SAM" id="MobiDB-lite"/>
    </source>
</evidence>
<dbReference type="Proteomes" id="UP001161391">
    <property type="component" value="Unassembled WGS sequence"/>
</dbReference>
<protein>
    <submittedName>
        <fullName evidence="2">Uncharacterized protein</fullName>
    </submittedName>
</protein>
<proteinExistence type="predicted"/>
<comment type="caution">
    <text evidence="2">The sequence shown here is derived from an EMBL/GenBank/DDBJ whole genome shotgun (WGS) entry which is preliminary data.</text>
</comment>
<gene>
    <name evidence="2" type="ORF">GCM10007853_18080</name>
</gene>
<accession>A0ABQ5VAA8</accession>
<feature type="region of interest" description="Disordered" evidence="1">
    <location>
        <begin position="199"/>
        <end position="218"/>
    </location>
</feature>
<evidence type="ECO:0000313" key="3">
    <source>
        <dbReference type="Proteomes" id="UP001161391"/>
    </source>
</evidence>
<reference evidence="2" key="1">
    <citation type="journal article" date="2014" name="Int. J. Syst. Evol. Microbiol.">
        <title>Complete genome of a new Firmicutes species belonging to the dominant human colonic microbiota ('Ruminococcus bicirculans') reveals two chromosomes and a selective capacity to utilize plant glucans.</title>
        <authorList>
            <consortium name="NISC Comparative Sequencing Program"/>
            <person name="Wegmann U."/>
            <person name="Louis P."/>
            <person name="Goesmann A."/>
            <person name="Henrissat B."/>
            <person name="Duncan S.H."/>
            <person name="Flint H.J."/>
        </authorList>
    </citation>
    <scope>NUCLEOTIDE SEQUENCE</scope>
    <source>
        <strain evidence="2">NBRC 108219</strain>
    </source>
</reference>
<dbReference type="RefSeq" id="WP_284389854.1">
    <property type="nucleotide sequence ID" value="NZ_BSNK01000002.1"/>
</dbReference>
<name>A0ABQ5VAA8_9PROT</name>
<organism evidence="2 3">
    <name type="scientific">Algimonas ampicilliniresistens</name>
    <dbReference type="NCBI Taxonomy" id="1298735"/>
    <lineage>
        <taxon>Bacteria</taxon>
        <taxon>Pseudomonadati</taxon>
        <taxon>Pseudomonadota</taxon>
        <taxon>Alphaproteobacteria</taxon>
        <taxon>Maricaulales</taxon>
        <taxon>Robiginitomaculaceae</taxon>
        <taxon>Algimonas</taxon>
    </lineage>
</organism>
<dbReference type="EMBL" id="BSNK01000002">
    <property type="protein sequence ID" value="GLQ23934.1"/>
    <property type="molecule type" value="Genomic_DNA"/>
</dbReference>
<evidence type="ECO:0000313" key="2">
    <source>
        <dbReference type="EMBL" id="GLQ23934.1"/>
    </source>
</evidence>